<reference evidence="2 3" key="1">
    <citation type="submission" date="2024-05" db="EMBL/GenBank/DDBJ databases">
        <authorList>
            <person name="Duchaud E."/>
        </authorList>
    </citation>
    <scope>NUCLEOTIDE SEQUENCE [LARGE SCALE GENOMIC DNA]</scope>
    <source>
        <strain evidence="2">Ena-SAMPLE-TAB-13-05-2024-13:56:06:370-140305</strain>
    </source>
</reference>
<gene>
    <name evidence="2" type="ORF">T190115A13A_70072</name>
</gene>
<dbReference type="EMBL" id="CAXJRC010000044">
    <property type="protein sequence ID" value="CAL2108299.1"/>
    <property type="molecule type" value="Genomic_DNA"/>
</dbReference>
<evidence type="ECO:0000313" key="3">
    <source>
        <dbReference type="Proteomes" id="UP001497602"/>
    </source>
</evidence>
<name>A0ABP1FD71_9FLAO</name>
<dbReference type="InterPro" id="IPR014992">
    <property type="entry name" value="DUF1842"/>
</dbReference>
<sequence>MSTVNETSSATKALADAYLAKGTIGNVGLPGAPVAHFSLVVSPSRNTVSGIVEITQAIDRPSIKVNVAGTIRATGYGKVTKIVNLSGEYVVSVPPPAIGSYLEKFTAYMDIDNSWNGIGGFTYGSHEVNDVPVKSAE</sequence>
<keyword evidence="3" id="KW-1185">Reference proteome</keyword>
<organism evidence="2 3">
    <name type="scientific">Tenacibaculum vairaonense</name>
    <dbReference type="NCBI Taxonomy" id="3137860"/>
    <lineage>
        <taxon>Bacteria</taxon>
        <taxon>Pseudomonadati</taxon>
        <taxon>Bacteroidota</taxon>
        <taxon>Flavobacteriia</taxon>
        <taxon>Flavobacteriales</taxon>
        <taxon>Flavobacteriaceae</taxon>
        <taxon>Tenacibaculum</taxon>
    </lineage>
</organism>
<accession>A0ABP1FD71</accession>
<evidence type="ECO:0000259" key="1">
    <source>
        <dbReference type="Pfam" id="PF08896"/>
    </source>
</evidence>
<feature type="domain" description="DUF1842" evidence="1">
    <location>
        <begin position="17"/>
        <end position="125"/>
    </location>
</feature>
<dbReference type="Pfam" id="PF08896">
    <property type="entry name" value="DUF1842"/>
    <property type="match status" value="1"/>
</dbReference>
<dbReference type="RefSeq" id="WP_348739883.1">
    <property type="nucleotide sequence ID" value="NZ_CAXJRC010000044.1"/>
</dbReference>
<protein>
    <recommendedName>
        <fullName evidence="1">DUF1842 domain-containing protein</fullName>
    </recommendedName>
</protein>
<evidence type="ECO:0000313" key="2">
    <source>
        <dbReference type="EMBL" id="CAL2108299.1"/>
    </source>
</evidence>
<comment type="caution">
    <text evidence="2">The sequence shown here is derived from an EMBL/GenBank/DDBJ whole genome shotgun (WGS) entry which is preliminary data.</text>
</comment>
<dbReference type="Proteomes" id="UP001497602">
    <property type="component" value="Unassembled WGS sequence"/>
</dbReference>
<proteinExistence type="predicted"/>